<evidence type="ECO:0000256" key="2">
    <source>
        <dbReference type="SAM" id="Phobius"/>
    </source>
</evidence>
<feature type="compositionally biased region" description="Basic and acidic residues" evidence="1">
    <location>
        <begin position="1333"/>
        <end position="1352"/>
    </location>
</feature>
<dbReference type="InterPro" id="IPR036779">
    <property type="entry name" value="LysM_dom_sf"/>
</dbReference>
<feature type="region of interest" description="Disordered" evidence="1">
    <location>
        <begin position="979"/>
        <end position="999"/>
    </location>
</feature>
<keyword evidence="2" id="KW-0472">Membrane</keyword>
<feature type="compositionally biased region" description="Acidic residues" evidence="1">
    <location>
        <begin position="672"/>
        <end position="681"/>
    </location>
</feature>
<dbReference type="InterPro" id="IPR039315">
    <property type="entry name" value="CheW"/>
</dbReference>
<reference evidence="5" key="2">
    <citation type="submission" date="2024-06" db="EMBL/GenBank/DDBJ databases">
        <authorList>
            <person name="Plum-Jensen L.E."/>
            <person name="Schramm A."/>
            <person name="Marshall I.P.G."/>
        </authorList>
    </citation>
    <scope>NUCLEOTIDE SEQUENCE</scope>
    <source>
        <strain evidence="5">Rat1</strain>
    </source>
</reference>
<dbReference type="PROSITE" id="PS50851">
    <property type="entry name" value="CHEW"/>
    <property type="match status" value="2"/>
</dbReference>
<feature type="domain" description="CheW-like" evidence="3">
    <location>
        <begin position="324"/>
        <end position="460"/>
    </location>
</feature>
<feature type="compositionally biased region" description="Polar residues" evidence="1">
    <location>
        <begin position="1457"/>
        <end position="1467"/>
    </location>
</feature>
<keyword evidence="2" id="KW-0812">Transmembrane</keyword>
<evidence type="ECO:0000259" key="4">
    <source>
        <dbReference type="PROSITE" id="PS51782"/>
    </source>
</evidence>
<dbReference type="CDD" id="cd00118">
    <property type="entry name" value="LysM"/>
    <property type="match status" value="1"/>
</dbReference>
<keyword evidence="2" id="KW-1133">Transmembrane helix</keyword>
<dbReference type="GO" id="GO:0007165">
    <property type="term" value="P:signal transduction"/>
    <property type="evidence" value="ECO:0007669"/>
    <property type="project" value="InterPro"/>
</dbReference>
<dbReference type="SUPFAM" id="SSF54106">
    <property type="entry name" value="LysM domain"/>
    <property type="match status" value="1"/>
</dbReference>
<feature type="domain" description="CheW-like" evidence="3">
    <location>
        <begin position="160"/>
        <end position="299"/>
    </location>
</feature>
<gene>
    <name evidence="5" type="ORF">Q3M24_14140</name>
</gene>
<feature type="region of interest" description="Disordered" evidence="1">
    <location>
        <begin position="1330"/>
        <end position="1485"/>
    </location>
</feature>
<dbReference type="InterPro" id="IPR036061">
    <property type="entry name" value="CheW-like_dom_sf"/>
</dbReference>
<feature type="region of interest" description="Disordered" evidence="1">
    <location>
        <begin position="920"/>
        <end position="941"/>
    </location>
</feature>
<dbReference type="PROSITE" id="PS51782">
    <property type="entry name" value="LYSM"/>
    <property type="match status" value="1"/>
</dbReference>
<proteinExistence type="predicted"/>
<dbReference type="Gene3D" id="2.40.50.180">
    <property type="entry name" value="CheA-289, Domain 4"/>
    <property type="match status" value="1"/>
</dbReference>
<feature type="domain" description="LysM" evidence="4">
    <location>
        <begin position="1507"/>
        <end position="1554"/>
    </location>
</feature>
<evidence type="ECO:0000256" key="1">
    <source>
        <dbReference type="SAM" id="MobiDB-lite"/>
    </source>
</evidence>
<feature type="compositionally biased region" description="Acidic residues" evidence="1">
    <location>
        <begin position="810"/>
        <end position="822"/>
    </location>
</feature>
<dbReference type="PANTHER" id="PTHR22617">
    <property type="entry name" value="CHEMOTAXIS SENSOR HISTIDINE KINASE-RELATED"/>
    <property type="match status" value="1"/>
</dbReference>
<dbReference type="PANTHER" id="PTHR22617:SF23">
    <property type="entry name" value="CHEMOTAXIS PROTEIN CHEW"/>
    <property type="match status" value="1"/>
</dbReference>
<dbReference type="Gene3D" id="3.10.350.10">
    <property type="entry name" value="LysM domain"/>
    <property type="match status" value="1"/>
</dbReference>
<protein>
    <submittedName>
        <fullName evidence="5">Chemotaxis protein CheW</fullName>
    </submittedName>
</protein>
<dbReference type="SUPFAM" id="SSF50341">
    <property type="entry name" value="CheW-like"/>
    <property type="match status" value="3"/>
</dbReference>
<feature type="compositionally biased region" description="Basic and acidic residues" evidence="1">
    <location>
        <begin position="682"/>
        <end position="693"/>
    </location>
</feature>
<evidence type="ECO:0000313" key="5">
    <source>
        <dbReference type="EMBL" id="XCN71452.1"/>
    </source>
</evidence>
<feature type="compositionally biased region" description="Polar residues" evidence="1">
    <location>
        <begin position="1394"/>
        <end position="1407"/>
    </location>
</feature>
<reference evidence="5" key="1">
    <citation type="journal article" date="2024" name="Syst. Appl. Microbiol.">
        <title>First single-strain enrichments of Electrothrix cable bacteria, description of E. aestuarii sp. nov. and E. rattekaaiensis sp. nov., and proposal of a cable bacteria taxonomy following the rules of the SeqCode.</title>
        <authorList>
            <person name="Plum-Jensen L.E."/>
            <person name="Schramm A."/>
            <person name="Marshall I.P.G."/>
        </authorList>
    </citation>
    <scope>NUCLEOTIDE SEQUENCE</scope>
    <source>
        <strain evidence="5">Rat1</strain>
    </source>
</reference>
<feature type="compositionally biased region" description="Basic and acidic residues" evidence="1">
    <location>
        <begin position="881"/>
        <end position="898"/>
    </location>
</feature>
<sequence>MRELLLLDLAGFRCGVWKEEILSHDEQSIHWLTDKEGPVRAIAMMGAHPVSLVDLSYCLGLAPARRGRIYPVLVPAGHDFSIGFVVEQKLEGVQVSASAVFSLPTYVQTSYIDSCVELDGELVPLINIQAIHTQVSQGSYVPQAPLLQLPAQKEEKASSLSALRGFSYNKKSFAASVDYFALEQALSPGSLTTLPLLPPFVRGITLHHQQVLTVLDIGRYLQLGTEPEGQDEKWLISTVAGQGFAFVIHDDQGVLPAEAVALTPLPLLIRSDWRQQAVLYSRKIIPVLDIRALLSCQTHEMGYPTLAPRLQADSSFEAAFGQEQVEIVEFSLCNMVHALPDIEVLDTFPFTHCQKLAETRGLVAGVTLYKDELLPVLDPARCFGRTSQPTPTWTLLLVCNGDLRALVLVEEVLGKRSLNISEQRQLPFTVPHSCVYGCYPMASRVGLILNILALTVYFDDEQSSELFLFADDLLPPVLETQEQQEGIDSNIEQGDQVGDASEAVASVIGQEEGGDENALPAVREESVEDDLSPFPASGDFPLLPLVDEGEGEENDSYHALEEKEPVASWDLEEKASLLLREEQDSLVKAVVASMLTRKAGEYADSATGESFADASLDDVTGLDESEETEDIFSSVVAAMLTGNGHDLDEEAWDIPELRPALKDGDTSASDAGGDEGDEETQKEEASQETELHADALPPSSEMELPDEAESSFNAAPVLLTEEPDAVVNSTLALILQGKTEALDEQVSGDENDDEEEDSFDVAAAEAVDSEKDTEPVSLTDEQEQLLQSSLVEVFLAQGEGAGPSSLSEGGVEEPDSQPEAEEQAVAPLDVRTEEQDALSQHSMEAASFQEEDGRTIRAAGEEQDDWEAEDIFAALDDPADDEKHHTVDAPLEVPKEEQGFSDLFPEEEDPLHAELEEMGGSTGQFATDQLEQENEAPERKVLGERTAVDQENDERFIHDQLDGGAVRLELFDISVEKEHVEKEAGRKSAPPLEEGTPTSFSNILQSTYAFPELEEFAEQIAETEQVTPPFIEPPADFVKKAEFPTLLSLDPRNIKKRLDTLRRKEDEFLFQGVIHDEQEDEEPQELVSGKEDRRIKVWKILFLLALLCGFLLWFFVLRHDEVPRGKFIEPEPQRVQVGQVSREVDGEGADKEPVAVQEVESGKKVEDAVQGGETSAKESDQSTMEYHVPAEGISGKKIDEQATQGEAFVQEDATNEQTGQVIPGVIIGTKPAIGNSQDVMESAEESPSEQTEGAESIMQEKKEEGPSGGQGEEDEKTDSLYENHLDDNTLVEASKSIKEAEESVPEDMGQYDSARTGMTAVLKRIGKVAQKPDSVRQKEMIAEEKLKKDESSKVQPFLENSLENSQELPQEVQEPQGVNGKDAVKSEGKMPTQEEAQQENTIEQSRTIKPPPLFLKRPDAGIPFVADFAEEQEKGQRKPQGERQENKQDKAVHNKVSEINSDISVDNSPVAGVDNVESKTGGRNASEVELKDTVFIPLEEKTTKDQAHHTVSKGETLWKISEQYTGSGFNYPDVAKKNKIANPDLIYPNQQVELPAKK</sequence>
<feature type="compositionally biased region" description="Acidic residues" evidence="1">
    <location>
        <begin position="861"/>
        <end position="870"/>
    </location>
</feature>
<accession>A0AAU8LR05</accession>
<evidence type="ECO:0000259" key="3">
    <source>
        <dbReference type="PROSITE" id="PS50851"/>
    </source>
</evidence>
<dbReference type="KEGG" id="eaj:Q3M24_14140"/>
<dbReference type="SMART" id="SM00257">
    <property type="entry name" value="LysM"/>
    <property type="match status" value="1"/>
</dbReference>
<feature type="compositionally biased region" description="Basic and acidic residues" evidence="1">
    <location>
        <begin position="1431"/>
        <end position="1456"/>
    </location>
</feature>
<name>A0AAU8LR05_9BACT</name>
<dbReference type="Pfam" id="PF01584">
    <property type="entry name" value="CheW"/>
    <property type="match status" value="2"/>
</dbReference>
<dbReference type="Pfam" id="PF01476">
    <property type="entry name" value="LysM"/>
    <property type="match status" value="1"/>
</dbReference>
<dbReference type="GO" id="GO:0006935">
    <property type="term" value="P:chemotaxis"/>
    <property type="evidence" value="ECO:0007669"/>
    <property type="project" value="InterPro"/>
</dbReference>
<feature type="region of interest" description="Disordered" evidence="1">
    <location>
        <begin position="1162"/>
        <end position="1185"/>
    </location>
</feature>
<dbReference type="InterPro" id="IPR002545">
    <property type="entry name" value="CheW-lke_dom"/>
</dbReference>
<dbReference type="Gene3D" id="2.30.30.40">
    <property type="entry name" value="SH3 Domains"/>
    <property type="match status" value="1"/>
</dbReference>
<feature type="transmembrane region" description="Helical" evidence="2">
    <location>
        <begin position="1097"/>
        <end position="1117"/>
    </location>
</feature>
<dbReference type="GO" id="GO:0005829">
    <property type="term" value="C:cytosol"/>
    <property type="evidence" value="ECO:0007669"/>
    <property type="project" value="TreeGrafter"/>
</dbReference>
<organism evidence="5">
    <name type="scientific">Candidatus Electrothrix aestuarii</name>
    <dbReference type="NCBI Taxonomy" id="3062594"/>
    <lineage>
        <taxon>Bacteria</taxon>
        <taxon>Pseudomonadati</taxon>
        <taxon>Thermodesulfobacteriota</taxon>
        <taxon>Desulfobulbia</taxon>
        <taxon>Desulfobulbales</taxon>
        <taxon>Desulfobulbaceae</taxon>
        <taxon>Candidatus Electrothrix</taxon>
    </lineage>
</organism>
<dbReference type="SMART" id="SM00260">
    <property type="entry name" value="CheW"/>
    <property type="match status" value="1"/>
</dbReference>
<feature type="region of interest" description="Disordered" evidence="1">
    <location>
        <begin position="660"/>
        <end position="710"/>
    </location>
</feature>
<feature type="region of interest" description="Disordered" evidence="1">
    <location>
        <begin position="1237"/>
        <end position="1312"/>
    </location>
</feature>
<dbReference type="EMBL" id="CP159373">
    <property type="protein sequence ID" value="XCN71452.1"/>
    <property type="molecule type" value="Genomic_DNA"/>
</dbReference>
<dbReference type="InterPro" id="IPR018392">
    <property type="entry name" value="LysM"/>
</dbReference>
<feature type="region of interest" description="Disordered" evidence="1">
    <location>
        <begin position="794"/>
        <end position="900"/>
    </location>
</feature>
<feature type="compositionally biased region" description="Basic and acidic residues" evidence="1">
    <location>
        <begin position="1277"/>
        <end position="1287"/>
    </location>
</feature>